<keyword evidence="8" id="KW-1185">Reference proteome</keyword>
<dbReference type="SUPFAM" id="SSF52540">
    <property type="entry name" value="P-loop containing nucleoside triphosphate hydrolases"/>
    <property type="match status" value="1"/>
</dbReference>
<dbReference type="SUPFAM" id="SSF52200">
    <property type="entry name" value="Toll/Interleukin receptor TIR domain"/>
    <property type="match status" value="1"/>
</dbReference>
<dbReference type="PANTHER" id="PTHR11017">
    <property type="entry name" value="LEUCINE-RICH REPEAT-CONTAINING PROTEIN"/>
    <property type="match status" value="1"/>
</dbReference>
<evidence type="ECO:0000256" key="1">
    <source>
        <dbReference type="ARBA" id="ARBA00022614"/>
    </source>
</evidence>
<dbReference type="AlphaFoldDB" id="A0ABD3JUV5"/>
<feature type="region of interest" description="Disordered" evidence="5">
    <location>
        <begin position="1"/>
        <end position="25"/>
    </location>
</feature>
<dbReference type="Gene3D" id="3.80.10.10">
    <property type="entry name" value="Ribonuclease Inhibitor"/>
    <property type="match status" value="2"/>
</dbReference>
<dbReference type="PANTHER" id="PTHR11017:SF570">
    <property type="entry name" value="DISEASE RESISTANCE PROTEIN (TIR-NBS CLASS)-RELATED"/>
    <property type="match status" value="1"/>
</dbReference>
<dbReference type="Pfam" id="PF00560">
    <property type="entry name" value="LRR_1"/>
    <property type="match status" value="1"/>
</dbReference>
<accession>A0ABD3JUV5</accession>
<dbReference type="InterPro" id="IPR003593">
    <property type="entry name" value="AAA+_ATPase"/>
</dbReference>
<evidence type="ECO:0000256" key="2">
    <source>
        <dbReference type="ARBA" id="ARBA00022737"/>
    </source>
</evidence>
<proteinExistence type="predicted"/>
<dbReference type="Gene3D" id="3.40.50.10140">
    <property type="entry name" value="Toll/interleukin-1 receptor homology (TIR) domain"/>
    <property type="match status" value="1"/>
</dbReference>
<dbReference type="FunFam" id="3.40.50.10140:FF:000007">
    <property type="entry name" value="Disease resistance protein (TIR-NBS-LRR class)"/>
    <property type="match status" value="1"/>
</dbReference>
<dbReference type="InterPro" id="IPR055414">
    <property type="entry name" value="LRR_R13L4/SHOC2-like"/>
</dbReference>
<dbReference type="InterPro" id="IPR042197">
    <property type="entry name" value="Apaf_helical"/>
</dbReference>
<dbReference type="InterPro" id="IPR036390">
    <property type="entry name" value="WH_DNA-bd_sf"/>
</dbReference>
<feature type="domain" description="TIR" evidence="6">
    <location>
        <begin position="29"/>
        <end position="168"/>
    </location>
</feature>
<dbReference type="InterPro" id="IPR044974">
    <property type="entry name" value="Disease_R_plants"/>
</dbReference>
<evidence type="ECO:0000256" key="3">
    <source>
        <dbReference type="ARBA" id="ARBA00022821"/>
    </source>
</evidence>
<keyword evidence="2" id="KW-0677">Repeat</keyword>
<comment type="caution">
    <text evidence="7">The sequence shown here is derived from an EMBL/GenBank/DDBJ whole genome shotgun (WGS) entry which is preliminary data.</text>
</comment>
<dbReference type="Pfam" id="PF23598">
    <property type="entry name" value="LRR_14"/>
    <property type="match status" value="1"/>
</dbReference>
<dbReference type="EMBL" id="JBJKBG010000007">
    <property type="protein sequence ID" value="KAL3730377.1"/>
    <property type="molecule type" value="Genomic_DNA"/>
</dbReference>
<evidence type="ECO:0000313" key="8">
    <source>
        <dbReference type="Proteomes" id="UP001634007"/>
    </source>
</evidence>
<keyword evidence="1" id="KW-0433">Leucine-rich repeat</keyword>
<dbReference type="GO" id="GO:0051707">
    <property type="term" value="P:response to other organism"/>
    <property type="evidence" value="ECO:0007669"/>
    <property type="project" value="UniProtKB-ARBA"/>
</dbReference>
<dbReference type="SUPFAM" id="SSF46785">
    <property type="entry name" value="Winged helix' DNA-binding domain"/>
    <property type="match status" value="1"/>
</dbReference>
<evidence type="ECO:0000256" key="4">
    <source>
        <dbReference type="ARBA" id="ARBA00023027"/>
    </source>
</evidence>
<reference evidence="7 8" key="1">
    <citation type="submission" date="2024-11" db="EMBL/GenBank/DDBJ databases">
        <title>Chromosome-level genome assembly of Eucalyptus globulus Labill. provides insights into its genome evolution.</title>
        <authorList>
            <person name="Li X."/>
        </authorList>
    </citation>
    <scope>NUCLEOTIDE SEQUENCE [LARGE SCALE GENOMIC DNA]</scope>
    <source>
        <strain evidence="7">CL2024</strain>
        <tissue evidence="7">Fresh tender leaves</tissue>
    </source>
</reference>
<dbReference type="InterPro" id="IPR000157">
    <property type="entry name" value="TIR_dom"/>
</dbReference>
<evidence type="ECO:0000313" key="7">
    <source>
        <dbReference type="EMBL" id="KAL3730377.1"/>
    </source>
</evidence>
<dbReference type="InterPro" id="IPR002182">
    <property type="entry name" value="NB-ARC"/>
</dbReference>
<dbReference type="InterPro" id="IPR035897">
    <property type="entry name" value="Toll_tir_struct_dom_sf"/>
</dbReference>
<feature type="compositionally biased region" description="Basic and acidic residues" evidence="5">
    <location>
        <begin position="1"/>
        <end position="10"/>
    </location>
</feature>
<evidence type="ECO:0000256" key="5">
    <source>
        <dbReference type="SAM" id="MobiDB-lite"/>
    </source>
</evidence>
<dbReference type="PROSITE" id="PS50104">
    <property type="entry name" value="TIR"/>
    <property type="match status" value="1"/>
</dbReference>
<dbReference type="Pfam" id="PF01582">
    <property type="entry name" value="TIR"/>
    <property type="match status" value="1"/>
</dbReference>
<sequence>MLAAEKRESTEGASSTSPSPLIPTGGGSSQFDVFLSFNGSDTRREFADHLYQRLVAAGICVFRDRDSLPMGEEFSSRLLDAITWSKISIPIISENYASSKWCLCELIYIMDCKKKGSQIVLPIFYKVDPSDVRHLKRSFGEAFHVQLEKKRLDEKVAQEGKQALKEASYLTGWKSEEAANGFEGELIGQVVETVLSKLQKRFLLRVLKNLVGLDDDLTNIMKWIDRPSINARMVGIYGMGGIGKTTLAKCIYNQLSNKFGHVSFLPDIREDTQHRHIKNLQSQLINDILGTKIQVSTVDEGINMIKSRFSSIKVLILLDDIDHNNQLKDLAEECNWFAPGSIIIVTTRNKALLDQSIFEVDYKHPMSQIDGRHSLILFSSHAFRGDYPPSDFVDISRDIVSTMGGLPLALEVIGSYLYKKPRGVWNDLHMQLKEQPHEDVQGRLKISYNALKNIHKEIFLDIACFFIGEKSNFAMYMWNACGFYPNEGIEELKLRCLIKIGDDDKLSMHDQLRDLGRSIIRQEQSPEKRSRLWTLEEASEVIEEEKGTEMIQAIRLNKYGWYTSEQFKKLPRLRFLQLKCAALEGDFNKLFSELRWLDFSNIELHSVSRATNLHLPKLVVLLLSNSRITEYWKGWSSIMVAKQLKVLDLACCNYLTCTPELSAFTELEILVLKYCTGLKRVHPSIGKVNSLVSLDLSGCDCLRELPEEVGKLRKLTELILDSSGIREIPTSIGFMTELKKLSVKYCWSLTEIPNSVGDLQNLQHLDISETAISILPESIKNLSSLQHLDRGGGYNKLQSLPELPSDLKHLKLSFQSPKLPQFSYLSNMKELNISWTRSI</sequence>
<dbReference type="InterPro" id="IPR032675">
    <property type="entry name" value="LRR_dom_sf"/>
</dbReference>
<dbReference type="InterPro" id="IPR027417">
    <property type="entry name" value="P-loop_NTPase"/>
</dbReference>
<gene>
    <name evidence="7" type="ORF">ACJRO7_027398</name>
</gene>
<dbReference type="SMART" id="SM00255">
    <property type="entry name" value="TIR"/>
    <property type="match status" value="1"/>
</dbReference>
<dbReference type="Pfam" id="PF23282">
    <property type="entry name" value="WHD_ROQ1"/>
    <property type="match status" value="1"/>
</dbReference>
<dbReference type="SUPFAM" id="SSF52058">
    <property type="entry name" value="L domain-like"/>
    <property type="match status" value="1"/>
</dbReference>
<dbReference type="Pfam" id="PF00931">
    <property type="entry name" value="NB-ARC"/>
    <property type="match status" value="1"/>
</dbReference>
<dbReference type="InterPro" id="IPR058192">
    <property type="entry name" value="WHD_ROQ1-like"/>
</dbReference>
<name>A0ABD3JUV5_EUCGL</name>
<keyword evidence="3" id="KW-0611">Plant defense</keyword>
<dbReference type="GO" id="GO:0006952">
    <property type="term" value="P:defense response"/>
    <property type="evidence" value="ECO:0007669"/>
    <property type="project" value="UniProtKB-KW"/>
</dbReference>
<dbReference type="Proteomes" id="UP001634007">
    <property type="component" value="Unassembled WGS sequence"/>
</dbReference>
<organism evidence="7 8">
    <name type="scientific">Eucalyptus globulus</name>
    <name type="common">Tasmanian blue gum</name>
    <dbReference type="NCBI Taxonomy" id="34317"/>
    <lineage>
        <taxon>Eukaryota</taxon>
        <taxon>Viridiplantae</taxon>
        <taxon>Streptophyta</taxon>
        <taxon>Embryophyta</taxon>
        <taxon>Tracheophyta</taxon>
        <taxon>Spermatophyta</taxon>
        <taxon>Magnoliopsida</taxon>
        <taxon>eudicotyledons</taxon>
        <taxon>Gunneridae</taxon>
        <taxon>Pentapetalae</taxon>
        <taxon>rosids</taxon>
        <taxon>malvids</taxon>
        <taxon>Myrtales</taxon>
        <taxon>Myrtaceae</taxon>
        <taxon>Myrtoideae</taxon>
        <taxon>Eucalypteae</taxon>
        <taxon>Eucalyptus</taxon>
    </lineage>
</organism>
<dbReference type="Gene3D" id="3.40.50.300">
    <property type="entry name" value="P-loop containing nucleotide triphosphate hydrolases"/>
    <property type="match status" value="1"/>
</dbReference>
<dbReference type="SMART" id="SM00382">
    <property type="entry name" value="AAA"/>
    <property type="match status" value="1"/>
</dbReference>
<dbReference type="Gene3D" id="1.10.8.430">
    <property type="entry name" value="Helical domain of apoptotic protease-activating factors"/>
    <property type="match status" value="1"/>
</dbReference>
<dbReference type="PRINTS" id="PR00364">
    <property type="entry name" value="DISEASERSIST"/>
</dbReference>
<evidence type="ECO:0000259" key="6">
    <source>
        <dbReference type="PROSITE" id="PS50104"/>
    </source>
</evidence>
<keyword evidence="4" id="KW-0520">NAD</keyword>
<protein>
    <recommendedName>
        <fullName evidence="6">TIR domain-containing protein</fullName>
    </recommendedName>
</protein>
<dbReference type="InterPro" id="IPR001611">
    <property type="entry name" value="Leu-rich_rpt"/>
</dbReference>